<dbReference type="GO" id="GO:0005829">
    <property type="term" value="C:cytosol"/>
    <property type="evidence" value="ECO:0007669"/>
    <property type="project" value="TreeGrafter"/>
</dbReference>
<dbReference type="SUPFAM" id="SSF101738">
    <property type="entry name" value="SspB-like"/>
    <property type="match status" value="1"/>
</dbReference>
<dbReference type="PANTHER" id="PTHR37486">
    <property type="entry name" value="STRINGENT STARVATION PROTEIN B"/>
    <property type="match status" value="1"/>
</dbReference>
<evidence type="ECO:0000256" key="1">
    <source>
        <dbReference type="SAM" id="MobiDB-lite"/>
    </source>
</evidence>
<feature type="compositionally biased region" description="Basic residues" evidence="1">
    <location>
        <begin position="131"/>
        <end position="140"/>
    </location>
</feature>
<dbReference type="GO" id="GO:0045732">
    <property type="term" value="P:positive regulation of protein catabolic process"/>
    <property type="evidence" value="ECO:0007669"/>
    <property type="project" value="TreeGrafter"/>
</dbReference>
<dbReference type="InterPro" id="IPR007481">
    <property type="entry name" value="SspB"/>
</dbReference>
<reference evidence="2 3" key="1">
    <citation type="submission" date="2020-08" db="EMBL/GenBank/DDBJ databases">
        <title>Genomic Encyclopedia of Type Strains, Phase IV (KMG-IV): sequencing the most valuable type-strain genomes for metagenomic binning, comparative biology and taxonomic classification.</title>
        <authorList>
            <person name="Goeker M."/>
        </authorList>
    </citation>
    <scope>NUCLEOTIDE SEQUENCE [LARGE SCALE GENOMIC DNA]</scope>
    <source>
        <strain evidence="2 3">DSM 26723</strain>
    </source>
</reference>
<dbReference type="InterPro" id="IPR036760">
    <property type="entry name" value="SspB-like_sf"/>
</dbReference>
<dbReference type="Pfam" id="PF04386">
    <property type="entry name" value="SspB"/>
    <property type="match status" value="1"/>
</dbReference>
<organism evidence="2 3">
    <name type="scientific">Povalibacter uvarum</name>
    <dbReference type="NCBI Taxonomy" id="732238"/>
    <lineage>
        <taxon>Bacteria</taxon>
        <taxon>Pseudomonadati</taxon>
        <taxon>Pseudomonadota</taxon>
        <taxon>Gammaproteobacteria</taxon>
        <taxon>Steroidobacterales</taxon>
        <taxon>Steroidobacteraceae</taxon>
        <taxon>Povalibacter</taxon>
    </lineage>
</organism>
<dbReference type="PANTHER" id="PTHR37486:SF1">
    <property type="entry name" value="STRINGENT STARVATION PROTEIN B"/>
    <property type="match status" value="1"/>
</dbReference>
<dbReference type="Proteomes" id="UP000588068">
    <property type="component" value="Unassembled WGS sequence"/>
</dbReference>
<dbReference type="PIRSF" id="PIRSF005276">
    <property type="entry name" value="SspB"/>
    <property type="match status" value="1"/>
</dbReference>
<keyword evidence="3" id="KW-1185">Reference proteome</keyword>
<dbReference type="EMBL" id="JACHHZ010000006">
    <property type="protein sequence ID" value="MBB6095670.1"/>
    <property type="molecule type" value="Genomic_DNA"/>
</dbReference>
<dbReference type="RefSeq" id="WP_184335070.1">
    <property type="nucleotide sequence ID" value="NZ_JACHHZ010000006.1"/>
</dbReference>
<dbReference type="GO" id="GO:0005840">
    <property type="term" value="C:ribosome"/>
    <property type="evidence" value="ECO:0007669"/>
    <property type="project" value="TreeGrafter"/>
</dbReference>
<name>A0A841HTY6_9GAMM</name>
<sequence>MSDAPILRSRRPYLLRAMHEWISDNQQTPHIVVDASVTGVEVPRQYVQDGKIILNVSVNATSGLNLGNDGVVFRARFGPSTYDVSVPIAAVLGIYARETGQGMIFSEADAPPPQPPPAEAQSTGAPEQPKKGKPTLKVVK</sequence>
<proteinExistence type="predicted"/>
<dbReference type="AlphaFoldDB" id="A0A841HTY6"/>
<comment type="caution">
    <text evidence="2">The sequence shown here is derived from an EMBL/GenBank/DDBJ whole genome shotgun (WGS) entry which is preliminary data.</text>
</comment>
<feature type="region of interest" description="Disordered" evidence="1">
    <location>
        <begin position="103"/>
        <end position="140"/>
    </location>
</feature>
<dbReference type="NCBIfam" id="NF008769">
    <property type="entry name" value="PRK11798.2-5"/>
    <property type="match status" value="1"/>
</dbReference>
<protein>
    <submittedName>
        <fullName evidence="2">Stringent starvation protein B</fullName>
    </submittedName>
</protein>
<evidence type="ECO:0000313" key="3">
    <source>
        <dbReference type="Proteomes" id="UP000588068"/>
    </source>
</evidence>
<dbReference type="Gene3D" id="2.30.30.220">
    <property type="entry name" value="SspB-like"/>
    <property type="match status" value="1"/>
</dbReference>
<evidence type="ECO:0000313" key="2">
    <source>
        <dbReference type="EMBL" id="MBB6095670.1"/>
    </source>
</evidence>
<accession>A0A841HTY6</accession>
<gene>
    <name evidence="2" type="ORF">HNQ60_004561</name>
</gene>